<keyword evidence="3" id="KW-1185">Reference proteome</keyword>
<dbReference type="STRING" id="10195.A0A3M7QM66"/>
<dbReference type="AlphaFoldDB" id="A0A3M7QM66"/>
<feature type="repeat" description="ANK" evidence="1">
    <location>
        <begin position="163"/>
        <end position="195"/>
    </location>
</feature>
<dbReference type="InterPro" id="IPR036770">
    <property type="entry name" value="Ankyrin_rpt-contain_sf"/>
</dbReference>
<dbReference type="PROSITE" id="PS50088">
    <property type="entry name" value="ANK_REPEAT"/>
    <property type="match status" value="5"/>
</dbReference>
<accession>A0A3M7QM66</accession>
<feature type="repeat" description="ANK" evidence="1">
    <location>
        <begin position="13"/>
        <end position="45"/>
    </location>
</feature>
<dbReference type="PANTHER" id="PTHR46224:SF64">
    <property type="entry name" value="IQ MOTIF AND ANKYRIN REPEAT DOMAIN-CONTAINING PROTEIN 1"/>
    <property type="match status" value="1"/>
</dbReference>
<dbReference type="PANTHER" id="PTHR46224">
    <property type="entry name" value="ANKYRIN REPEAT FAMILY PROTEIN"/>
    <property type="match status" value="1"/>
</dbReference>
<dbReference type="PROSITE" id="PS50297">
    <property type="entry name" value="ANK_REP_REGION"/>
    <property type="match status" value="5"/>
</dbReference>
<dbReference type="InterPro" id="IPR051616">
    <property type="entry name" value="Cul2-RING_E3_ligase_SR"/>
</dbReference>
<dbReference type="Proteomes" id="UP000276133">
    <property type="component" value="Unassembled WGS sequence"/>
</dbReference>
<dbReference type="SUPFAM" id="SSF48403">
    <property type="entry name" value="Ankyrin repeat"/>
    <property type="match status" value="1"/>
</dbReference>
<dbReference type="OrthoDB" id="20872at2759"/>
<sequence>IERGSKVNVKNRYGVSPLLLCAEGGNETLVKLLVSSGADVNMSPSGELAVEHILAGQTPLYGAAKKGHYHICKYLIENGAAVNAETMTGATPLYTAVEEAHLEICELLIESKAHVNMCPHGEWARELNINRQSPLLLACIKNNTQIAELLIESGSDVNLVNERGSSPLLVVCQYNNLKLLKKLLEHGALIDQEALNLYDAKINALIIATESGSFACVKCLVENGLDVNYRIDGKGETAG</sequence>
<feature type="repeat" description="ANK" evidence="1">
    <location>
        <begin position="130"/>
        <end position="162"/>
    </location>
</feature>
<dbReference type="InterPro" id="IPR002110">
    <property type="entry name" value="Ankyrin_rpt"/>
</dbReference>
<evidence type="ECO:0000256" key="1">
    <source>
        <dbReference type="PROSITE-ProRule" id="PRU00023"/>
    </source>
</evidence>
<proteinExistence type="predicted"/>
<protein>
    <submittedName>
        <fullName evidence="2">Ankyrin repeat domain-containing 29-like</fullName>
    </submittedName>
</protein>
<comment type="caution">
    <text evidence="2">The sequence shown here is derived from an EMBL/GenBank/DDBJ whole genome shotgun (WGS) entry which is preliminary data.</text>
</comment>
<feature type="repeat" description="ANK" evidence="1">
    <location>
        <begin position="55"/>
        <end position="87"/>
    </location>
</feature>
<keyword evidence="1" id="KW-0040">ANK repeat</keyword>
<evidence type="ECO:0000313" key="2">
    <source>
        <dbReference type="EMBL" id="RNA12369.1"/>
    </source>
</evidence>
<dbReference type="Pfam" id="PF12796">
    <property type="entry name" value="Ank_2"/>
    <property type="match status" value="2"/>
</dbReference>
<dbReference type="SMART" id="SM00248">
    <property type="entry name" value="ANK"/>
    <property type="match status" value="6"/>
</dbReference>
<organism evidence="2 3">
    <name type="scientific">Brachionus plicatilis</name>
    <name type="common">Marine rotifer</name>
    <name type="synonym">Brachionus muelleri</name>
    <dbReference type="NCBI Taxonomy" id="10195"/>
    <lineage>
        <taxon>Eukaryota</taxon>
        <taxon>Metazoa</taxon>
        <taxon>Spiralia</taxon>
        <taxon>Gnathifera</taxon>
        <taxon>Rotifera</taxon>
        <taxon>Eurotatoria</taxon>
        <taxon>Monogononta</taxon>
        <taxon>Pseudotrocha</taxon>
        <taxon>Ploima</taxon>
        <taxon>Brachionidae</taxon>
        <taxon>Brachionus</taxon>
    </lineage>
</organism>
<reference evidence="2 3" key="1">
    <citation type="journal article" date="2018" name="Sci. Rep.">
        <title>Genomic signatures of local adaptation to the degree of environmental predictability in rotifers.</title>
        <authorList>
            <person name="Franch-Gras L."/>
            <person name="Hahn C."/>
            <person name="Garcia-Roger E.M."/>
            <person name="Carmona M.J."/>
            <person name="Serra M."/>
            <person name="Gomez A."/>
        </authorList>
    </citation>
    <scope>NUCLEOTIDE SEQUENCE [LARGE SCALE GENOMIC DNA]</scope>
    <source>
        <strain evidence="2">HYR1</strain>
    </source>
</reference>
<feature type="repeat" description="ANK" evidence="1">
    <location>
        <begin position="88"/>
        <end position="120"/>
    </location>
</feature>
<feature type="non-terminal residue" evidence="2">
    <location>
        <position position="1"/>
    </location>
</feature>
<dbReference type="Gene3D" id="1.25.40.20">
    <property type="entry name" value="Ankyrin repeat-containing domain"/>
    <property type="match status" value="3"/>
</dbReference>
<name>A0A3M7QM66_BRAPC</name>
<evidence type="ECO:0000313" key="3">
    <source>
        <dbReference type="Proteomes" id="UP000276133"/>
    </source>
</evidence>
<gene>
    <name evidence="2" type="ORF">BpHYR1_028938</name>
</gene>
<feature type="non-terminal residue" evidence="2">
    <location>
        <position position="239"/>
    </location>
</feature>
<dbReference type="PRINTS" id="PR01415">
    <property type="entry name" value="ANKYRIN"/>
</dbReference>
<dbReference type="EMBL" id="REGN01005704">
    <property type="protein sequence ID" value="RNA12369.1"/>
    <property type="molecule type" value="Genomic_DNA"/>
</dbReference>